<dbReference type="Proteomes" id="UP000007266">
    <property type="component" value="Linkage group 1"/>
</dbReference>
<reference evidence="2 3" key="1">
    <citation type="journal article" date="2008" name="Nature">
        <title>The genome of the model beetle and pest Tribolium castaneum.</title>
        <authorList>
            <consortium name="Tribolium Genome Sequencing Consortium"/>
            <person name="Richards S."/>
            <person name="Gibbs R.A."/>
            <person name="Weinstock G.M."/>
            <person name="Brown S.J."/>
            <person name="Denell R."/>
            <person name="Beeman R.W."/>
            <person name="Gibbs R."/>
            <person name="Beeman R.W."/>
            <person name="Brown S.J."/>
            <person name="Bucher G."/>
            <person name="Friedrich M."/>
            <person name="Grimmelikhuijzen C.J."/>
            <person name="Klingler M."/>
            <person name="Lorenzen M."/>
            <person name="Richards S."/>
            <person name="Roth S."/>
            <person name="Schroder R."/>
            <person name="Tautz D."/>
            <person name="Zdobnov E.M."/>
            <person name="Muzny D."/>
            <person name="Gibbs R.A."/>
            <person name="Weinstock G.M."/>
            <person name="Attaway T."/>
            <person name="Bell S."/>
            <person name="Buhay C.J."/>
            <person name="Chandrabose M.N."/>
            <person name="Chavez D."/>
            <person name="Clerk-Blankenburg K.P."/>
            <person name="Cree A."/>
            <person name="Dao M."/>
            <person name="Davis C."/>
            <person name="Chacko J."/>
            <person name="Dinh H."/>
            <person name="Dugan-Rocha S."/>
            <person name="Fowler G."/>
            <person name="Garner T.T."/>
            <person name="Garnes J."/>
            <person name="Gnirke A."/>
            <person name="Hawes A."/>
            <person name="Hernandez J."/>
            <person name="Hines S."/>
            <person name="Holder M."/>
            <person name="Hume J."/>
            <person name="Jhangiani S.N."/>
            <person name="Joshi V."/>
            <person name="Khan Z.M."/>
            <person name="Jackson L."/>
            <person name="Kovar C."/>
            <person name="Kowis A."/>
            <person name="Lee S."/>
            <person name="Lewis L.R."/>
            <person name="Margolis J."/>
            <person name="Morgan M."/>
            <person name="Nazareth L.V."/>
            <person name="Nguyen N."/>
            <person name="Okwuonu G."/>
            <person name="Parker D."/>
            <person name="Richards S."/>
            <person name="Ruiz S.J."/>
            <person name="Santibanez J."/>
            <person name="Savard J."/>
            <person name="Scherer S.E."/>
            <person name="Schneider B."/>
            <person name="Sodergren E."/>
            <person name="Tautz D."/>
            <person name="Vattahil S."/>
            <person name="Villasana D."/>
            <person name="White C.S."/>
            <person name="Wright R."/>
            <person name="Park Y."/>
            <person name="Beeman R.W."/>
            <person name="Lord J."/>
            <person name="Oppert B."/>
            <person name="Lorenzen M."/>
            <person name="Brown S."/>
            <person name="Wang L."/>
            <person name="Savard J."/>
            <person name="Tautz D."/>
            <person name="Richards S."/>
            <person name="Weinstock G."/>
            <person name="Gibbs R.A."/>
            <person name="Liu Y."/>
            <person name="Worley K."/>
            <person name="Weinstock G."/>
            <person name="Elsik C.G."/>
            <person name="Reese J.T."/>
            <person name="Elhaik E."/>
            <person name="Landan G."/>
            <person name="Graur D."/>
            <person name="Arensburger P."/>
            <person name="Atkinson P."/>
            <person name="Beeman R.W."/>
            <person name="Beidler J."/>
            <person name="Brown S.J."/>
            <person name="Demuth J.P."/>
            <person name="Drury D.W."/>
            <person name="Du Y.Z."/>
            <person name="Fujiwara H."/>
            <person name="Lorenzen M."/>
            <person name="Maselli V."/>
            <person name="Osanai M."/>
            <person name="Park Y."/>
            <person name="Robertson H.M."/>
            <person name="Tu Z."/>
            <person name="Wang J.J."/>
            <person name="Wang S."/>
            <person name="Richards S."/>
            <person name="Song H."/>
            <person name="Zhang L."/>
            <person name="Sodergren E."/>
            <person name="Werner D."/>
            <person name="Stanke M."/>
            <person name="Morgenstern B."/>
            <person name="Solovyev V."/>
            <person name="Kosarev P."/>
            <person name="Brown G."/>
            <person name="Chen H.C."/>
            <person name="Ermolaeva O."/>
            <person name="Hlavina W."/>
            <person name="Kapustin Y."/>
            <person name="Kiryutin B."/>
            <person name="Kitts P."/>
            <person name="Maglott D."/>
            <person name="Pruitt K."/>
            <person name="Sapojnikov V."/>
            <person name="Souvorov A."/>
            <person name="Mackey A.J."/>
            <person name="Waterhouse R.M."/>
            <person name="Wyder S."/>
            <person name="Zdobnov E.M."/>
            <person name="Zdobnov E.M."/>
            <person name="Wyder S."/>
            <person name="Kriventseva E.V."/>
            <person name="Kadowaki T."/>
            <person name="Bork P."/>
            <person name="Aranda M."/>
            <person name="Bao R."/>
            <person name="Beermann A."/>
            <person name="Berns N."/>
            <person name="Bolognesi R."/>
            <person name="Bonneton F."/>
            <person name="Bopp D."/>
            <person name="Brown S.J."/>
            <person name="Bucher G."/>
            <person name="Butts T."/>
            <person name="Chaumot A."/>
            <person name="Denell R.E."/>
            <person name="Ferrier D.E."/>
            <person name="Friedrich M."/>
            <person name="Gordon C.M."/>
            <person name="Jindra M."/>
            <person name="Klingler M."/>
            <person name="Lan Q."/>
            <person name="Lattorff H.M."/>
            <person name="Laudet V."/>
            <person name="von Levetsow C."/>
            <person name="Liu Z."/>
            <person name="Lutz R."/>
            <person name="Lynch J.A."/>
            <person name="da Fonseca R.N."/>
            <person name="Posnien N."/>
            <person name="Reuter R."/>
            <person name="Roth S."/>
            <person name="Savard J."/>
            <person name="Schinko J.B."/>
            <person name="Schmitt C."/>
            <person name="Schoppmeier M."/>
            <person name="Schroder R."/>
            <person name="Shippy T.D."/>
            <person name="Simonnet F."/>
            <person name="Marques-Souza H."/>
            <person name="Tautz D."/>
            <person name="Tomoyasu Y."/>
            <person name="Trauner J."/>
            <person name="Van der Zee M."/>
            <person name="Vervoort M."/>
            <person name="Wittkopp N."/>
            <person name="Wimmer E.A."/>
            <person name="Yang X."/>
            <person name="Jones A.K."/>
            <person name="Sattelle D.B."/>
            <person name="Ebert P.R."/>
            <person name="Nelson D."/>
            <person name="Scott J.G."/>
            <person name="Beeman R.W."/>
            <person name="Muthukrishnan S."/>
            <person name="Kramer K.J."/>
            <person name="Arakane Y."/>
            <person name="Beeman R.W."/>
            <person name="Zhu Q."/>
            <person name="Hogenkamp D."/>
            <person name="Dixit R."/>
            <person name="Oppert B."/>
            <person name="Jiang H."/>
            <person name="Zou Z."/>
            <person name="Marshall J."/>
            <person name="Elpidina E."/>
            <person name="Vinokurov K."/>
            <person name="Oppert C."/>
            <person name="Zou Z."/>
            <person name="Evans J."/>
            <person name="Lu Z."/>
            <person name="Zhao P."/>
            <person name="Sumathipala N."/>
            <person name="Altincicek B."/>
            <person name="Vilcinskas A."/>
            <person name="Williams M."/>
            <person name="Hultmark D."/>
            <person name="Hetru C."/>
            <person name="Jiang H."/>
            <person name="Grimmelikhuijzen C.J."/>
            <person name="Hauser F."/>
            <person name="Cazzamali G."/>
            <person name="Williamson M."/>
            <person name="Park Y."/>
            <person name="Li B."/>
            <person name="Tanaka Y."/>
            <person name="Predel R."/>
            <person name="Neupert S."/>
            <person name="Schachtner J."/>
            <person name="Verleyen P."/>
            <person name="Raible F."/>
            <person name="Bork P."/>
            <person name="Friedrich M."/>
            <person name="Walden K.K."/>
            <person name="Robertson H.M."/>
            <person name="Angeli S."/>
            <person name="Foret S."/>
            <person name="Bucher G."/>
            <person name="Schuetz S."/>
            <person name="Maleszka R."/>
            <person name="Wimmer E.A."/>
            <person name="Beeman R.W."/>
            <person name="Lorenzen M."/>
            <person name="Tomoyasu Y."/>
            <person name="Miller S.C."/>
            <person name="Grossmann D."/>
            <person name="Bucher G."/>
        </authorList>
    </citation>
    <scope>NUCLEOTIDE SEQUENCE [LARGE SCALE GENOMIC DNA]</scope>
    <source>
        <strain evidence="2 3">Georgia GA2</strain>
    </source>
</reference>
<evidence type="ECO:0000256" key="1">
    <source>
        <dbReference type="SAM" id="MobiDB-lite"/>
    </source>
</evidence>
<dbReference type="EMBL" id="KQ971307">
    <property type="protein sequence ID" value="EFA11180.1"/>
    <property type="molecule type" value="Genomic_DNA"/>
</dbReference>
<gene>
    <name evidence="2" type="primary">GLEAN_04787</name>
    <name evidence="2" type="ORF">TcasGA2_TC004787</name>
</gene>
<proteinExistence type="predicted"/>
<feature type="region of interest" description="Disordered" evidence="1">
    <location>
        <begin position="135"/>
        <end position="163"/>
    </location>
</feature>
<reference evidence="2 3" key="2">
    <citation type="journal article" date="2010" name="Nucleic Acids Res.">
        <title>BeetleBase in 2010: revisions to provide comprehensive genomic information for Tribolium castaneum.</title>
        <authorList>
            <person name="Kim H.S."/>
            <person name="Murphy T."/>
            <person name="Xia J."/>
            <person name="Caragea D."/>
            <person name="Park Y."/>
            <person name="Beeman R.W."/>
            <person name="Lorenzen M.D."/>
            <person name="Butcher S."/>
            <person name="Manak J.R."/>
            <person name="Brown S.J."/>
        </authorList>
    </citation>
    <scope>GENOME REANNOTATION</scope>
    <source>
        <strain evidence="2 3">Georgia GA2</strain>
    </source>
</reference>
<organism evidence="2 3">
    <name type="scientific">Tribolium castaneum</name>
    <name type="common">Red flour beetle</name>
    <dbReference type="NCBI Taxonomy" id="7070"/>
    <lineage>
        <taxon>Eukaryota</taxon>
        <taxon>Metazoa</taxon>
        <taxon>Ecdysozoa</taxon>
        <taxon>Arthropoda</taxon>
        <taxon>Hexapoda</taxon>
        <taxon>Insecta</taxon>
        <taxon>Pterygota</taxon>
        <taxon>Neoptera</taxon>
        <taxon>Endopterygota</taxon>
        <taxon>Coleoptera</taxon>
        <taxon>Polyphaga</taxon>
        <taxon>Cucujiformia</taxon>
        <taxon>Tenebrionidae</taxon>
        <taxon>Tenebrionidae incertae sedis</taxon>
        <taxon>Tribolium</taxon>
    </lineage>
</organism>
<name>D6W842_TRICA</name>
<evidence type="ECO:0000313" key="3">
    <source>
        <dbReference type="Proteomes" id="UP000007266"/>
    </source>
</evidence>
<accession>D6W842</accession>
<feature type="compositionally biased region" description="Polar residues" evidence="1">
    <location>
        <begin position="135"/>
        <end position="146"/>
    </location>
</feature>
<sequence length="196" mass="21435">MLTKLLERLETRIEKSQMDAVEKQSISLAAINLNEMRSSSKSRVLQLLIASNGKKCEKRCFGALVAMVSSSVPLKVPRLERGINLVVIHRPTGLGFFTGHPQFSRKILSRVHTIEFRVEKSHTTCASAADPRHLSSVTSHLPTGKTSDFIEQRKGPSGPGPVFHESEAQYGTVGNVHCEGLRPVGPYAGYGPCKLS</sequence>
<dbReference type="HOGENOM" id="CLU_1391878_0_0_1"/>
<protein>
    <submittedName>
        <fullName evidence="2">Uncharacterized protein</fullName>
    </submittedName>
</protein>
<dbReference type="AlphaFoldDB" id="D6W842"/>
<evidence type="ECO:0000313" key="2">
    <source>
        <dbReference type="EMBL" id="EFA11180.1"/>
    </source>
</evidence>
<keyword evidence="3" id="KW-1185">Reference proteome</keyword>
<dbReference type="InParanoid" id="D6W842"/>